<dbReference type="AlphaFoldDB" id="A0AAX3ZZS7"/>
<name>A0AAX3ZZS7_RHOER</name>
<reference evidence="1" key="1">
    <citation type="submission" date="2023-08" db="EMBL/GenBank/DDBJ databases">
        <title>Isolation and Characterization of Rhodococcus erythropolis MGMM8.</title>
        <authorList>
            <person name="Diabankana R.G.C."/>
            <person name="Afordoanyi D.M."/>
            <person name="Validov S.Z."/>
        </authorList>
    </citation>
    <scope>NUCLEOTIDE SEQUENCE</scope>
    <source>
        <strain evidence="1">MGMM8</strain>
        <plasmid evidence="1">pMGMM8_4</plasmid>
    </source>
</reference>
<geneLocation type="plasmid" evidence="1 2">
    <name>pMGMM8_4</name>
</geneLocation>
<accession>A0AAX3ZZS7</accession>
<keyword evidence="1" id="KW-0614">Plasmid</keyword>
<gene>
    <name evidence="1" type="ORF">QIE55_33215</name>
</gene>
<evidence type="ECO:0000313" key="2">
    <source>
        <dbReference type="Proteomes" id="UP001230933"/>
    </source>
</evidence>
<dbReference type="Proteomes" id="UP001230933">
    <property type="component" value="Plasmid pMGMM8_4"/>
</dbReference>
<evidence type="ECO:0000313" key="1">
    <source>
        <dbReference type="EMBL" id="WMN02189.1"/>
    </source>
</evidence>
<dbReference type="RefSeq" id="WP_308372695.1">
    <property type="nucleotide sequence ID" value="NZ_CP133194.1"/>
</dbReference>
<proteinExistence type="predicted"/>
<sequence length="406" mass="45127">MNETERRQNAQATLAAHMIARHEAEAWTAARDHIALSATDSCRDVLGMSIRETAKELGISRSTLARTLWKGRSEAPTVSGAAADLMRKHLDAVWIKVGRHQAASPEAQYEAGLIDEFERDALLDGSRRARIPIDEQIRDVVRRFPGIDSLDLPRMIVMAARKDAVPDLRDHAEDAKCLVDGGRRWWPSKNVRDLQPGDEIPRYLGKFEESESYEWMFVESVTPTGVFGDRCVVAFQYQNGDGSSWPDCAWDERQPVRSWADQGQAAPAGFLPALDLRRIRVLVTLHGRPETIASARAQGKATIGETGLVVSNEDAGLIARFVSAKMDAEKRIATSTNASDRREATRKLEHLLGAETPLPTDIVAEFFDRIESIPDGPWTEYLRAAQDVGLSEYDCQQLVARGRRGA</sequence>
<protein>
    <submittedName>
        <fullName evidence="1">Uncharacterized protein</fullName>
    </submittedName>
</protein>
<dbReference type="EMBL" id="CP133194">
    <property type="protein sequence ID" value="WMN02189.1"/>
    <property type="molecule type" value="Genomic_DNA"/>
</dbReference>
<organism evidence="1 2">
    <name type="scientific">Rhodococcus erythropolis</name>
    <name type="common">Arthrobacter picolinophilus</name>
    <dbReference type="NCBI Taxonomy" id="1833"/>
    <lineage>
        <taxon>Bacteria</taxon>
        <taxon>Bacillati</taxon>
        <taxon>Actinomycetota</taxon>
        <taxon>Actinomycetes</taxon>
        <taxon>Mycobacteriales</taxon>
        <taxon>Nocardiaceae</taxon>
        <taxon>Rhodococcus</taxon>
        <taxon>Rhodococcus erythropolis group</taxon>
    </lineage>
</organism>